<dbReference type="FunFam" id="2.60.34.10:FF:000002">
    <property type="entry name" value="Heat shock 70 kDa"/>
    <property type="match status" value="1"/>
</dbReference>
<dbReference type="GO" id="GO:0005524">
    <property type="term" value="F:ATP binding"/>
    <property type="evidence" value="ECO:0007669"/>
    <property type="project" value="UniProtKB-KW"/>
</dbReference>
<dbReference type="Proteomes" id="UP000494256">
    <property type="component" value="Unassembled WGS sequence"/>
</dbReference>
<sequence>MAPAVGIDLGTTWSCVGVFQNGKVEIIANDQGNRTTPSYVAFTDTERLIGDAAKNQVAMNPKNTVFDAKRLIGRKFNDPVVQQDIKHWPFQVISDGGKPKIVVEYKKETKQFTPEEISSMILTKMKETAEAYIGEPVKDAVITVPAYFNDSQRQATKDAGVIAGLNVLRIINEPTAAALAYGLDKNLTGERNILIFDLGGGTFDVSILQIAEGSLFEVKATCGDTHLGGEDFDSRMVEHFCSEFERKNKKDLRDNARALRRLRTACERAKRTLSSSTEASIELDALYEGVDFYSKMTRARFEELCTDLFRKTLGPVEKALKDANLNTREINDVVMVGGSTRIPKVQRLLSDFFGGRSLNLSINPDEAIAYGAAVQAAILSGYKDTRIQDVLLVDVTPLSLGIETAGGVMTNVVTRNTRIPTAQKQIFTTYADNQPAVTIQVYEGERALTKDNNLLGTFNLTGIPPAPRGIPQIEVTFDLDTNGILNVSARDNSTGRSEGITISNDKGRLSKRDIEKMLHDAEKYKSEDEAVKKKVEMKNQLEGYLFGCKMAAEHAGSHLTDNEKKQIVDECNKHLRWLESNPEASKSDLEKHLEDAQRVCQPSMMKLHGVGGAAGSGTGGPSNIRPDSSGGPRVEEID</sequence>
<dbReference type="AlphaFoldDB" id="A0A8S0YVC6"/>
<dbReference type="Pfam" id="PF00012">
    <property type="entry name" value="HSP70"/>
    <property type="match status" value="1"/>
</dbReference>
<evidence type="ECO:0000256" key="3">
    <source>
        <dbReference type="ARBA" id="ARBA00022840"/>
    </source>
</evidence>
<dbReference type="SUPFAM" id="SSF100934">
    <property type="entry name" value="Heat shock protein 70kD (HSP70), C-terminal subdomain"/>
    <property type="match status" value="1"/>
</dbReference>
<dbReference type="InterPro" id="IPR029048">
    <property type="entry name" value="HSP70_C_sf"/>
</dbReference>
<dbReference type="GO" id="GO:0006950">
    <property type="term" value="P:response to stress"/>
    <property type="evidence" value="ECO:0007669"/>
    <property type="project" value="UniProtKB-ARBA"/>
</dbReference>
<dbReference type="SUPFAM" id="SSF100920">
    <property type="entry name" value="Heat shock protein 70kD (HSP70), peptide-binding domain"/>
    <property type="match status" value="1"/>
</dbReference>
<dbReference type="PROSITE" id="PS01036">
    <property type="entry name" value="HSP70_3"/>
    <property type="match status" value="1"/>
</dbReference>
<dbReference type="EMBL" id="CADEBD010000055">
    <property type="protein sequence ID" value="CAB3222301.1"/>
    <property type="molecule type" value="Genomic_DNA"/>
</dbReference>
<dbReference type="FunFam" id="3.30.420.40:FF:000026">
    <property type="entry name" value="Heat shock protein 70"/>
    <property type="match status" value="1"/>
</dbReference>
<dbReference type="InterPro" id="IPR043129">
    <property type="entry name" value="ATPase_NBD"/>
</dbReference>
<dbReference type="PROSITE" id="PS00329">
    <property type="entry name" value="HSP70_2"/>
    <property type="match status" value="1"/>
</dbReference>
<name>A0A8S0YVC6_ARCPL</name>
<evidence type="ECO:0000256" key="2">
    <source>
        <dbReference type="ARBA" id="ARBA00022741"/>
    </source>
</evidence>
<dbReference type="PROSITE" id="PS00297">
    <property type="entry name" value="HSP70_1"/>
    <property type="match status" value="1"/>
</dbReference>
<evidence type="ECO:0000256" key="1">
    <source>
        <dbReference type="ARBA" id="ARBA00007381"/>
    </source>
</evidence>
<dbReference type="PANTHER" id="PTHR19375">
    <property type="entry name" value="HEAT SHOCK PROTEIN 70KDA"/>
    <property type="match status" value="1"/>
</dbReference>
<dbReference type="PRINTS" id="PR00301">
    <property type="entry name" value="HEATSHOCK70"/>
</dbReference>
<evidence type="ECO:0000256" key="4">
    <source>
        <dbReference type="RuleBase" id="RU003322"/>
    </source>
</evidence>
<dbReference type="Gene3D" id="2.60.34.10">
    <property type="entry name" value="Substrate Binding Domain Of DNAk, Chain A, domain 1"/>
    <property type="match status" value="1"/>
</dbReference>
<protein>
    <recommendedName>
        <fullName evidence="8">Heat shock protein 70</fullName>
    </recommendedName>
</protein>
<gene>
    <name evidence="6" type="ORF">APLA_LOCUS1150</name>
</gene>
<dbReference type="Gene3D" id="3.30.420.40">
    <property type="match status" value="2"/>
</dbReference>
<dbReference type="InterPro" id="IPR029047">
    <property type="entry name" value="HSP70_peptide-bd_sf"/>
</dbReference>
<feature type="region of interest" description="Disordered" evidence="5">
    <location>
        <begin position="606"/>
        <end position="638"/>
    </location>
</feature>
<dbReference type="Gene3D" id="3.30.30.30">
    <property type="match status" value="1"/>
</dbReference>
<dbReference type="GO" id="GO:0140662">
    <property type="term" value="F:ATP-dependent protein folding chaperone"/>
    <property type="evidence" value="ECO:0007669"/>
    <property type="project" value="InterPro"/>
</dbReference>
<dbReference type="InterPro" id="IPR018181">
    <property type="entry name" value="Heat_shock_70_CS"/>
</dbReference>
<dbReference type="SUPFAM" id="SSF53067">
    <property type="entry name" value="Actin-like ATPase domain"/>
    <property type="match status" value="2"/>
</dbReference>
<evidence type="ECO:0000256" key="5">
    <source>
        <dbReference type="SAM" id="MobiDB-lite"/>
    </source>
</evidence>
<accession>A0A8S0YVC6</accession>
<evidence type="ECO:0000313" key="6">
    <source>
        <dbReference type="EMBL" id="CAB3222301.1"/>
    </source>
</evidence>
<dbReference type="NCBIfam" id="NF001413">
    <property type="entry name" value="PRK00290.1"/>
    <property type="match status" value="1"/>
</dbReference>
<dbReference type="FunFam" id="3.30.30.30:FF:000001">
    <property type="entry name" value="heat shock 70 kDa protein-like"/>
    <property type="match status" value="1"/>
</dbReference>
<comment type="caution">
    <text evidence="6">The sequence shown here is derived from an EMBL/GenBank/DDBJ whole genome shotgun (WGS) entry which is preliminary data.</text>
</comment>
<proteinExistence type="inferred from homology"/>
<feature type="compositionally biased region" description="Gly residues" evidence="5">
    <location>
        <begin position="609"/>
        <end position="620"/>
    </location>
</feature>
<evidence type="ECO:0008006" key="8">
    <source>
        <dbReference type="Google" id="ProtNLM"/>
    </source>
</evidence>
<organism evidence="6 7">
    <name type="scientific">Arctia plantaginis</name>
    <name type="common">Wood tiger moth</name>
    <name type="synonym">Phalaena plantaginis</name>
    <dbReference type="NCBI Taxonomy" id="874455"/>
    <lineage>
        <taxon>Eukaryota</taxon>
        <taxon>Metazoa</taxon>
        <taxon>Ecdysozoa</taxon>
        <taxon>Arthropoda</taxon>
        <taxon>Hexapoda</taxon>
        <taxon>Insecta</taxon>
        <taxon>Pterygota</taxon>
        <taxon>Neoptera</taxon>
        <taxon>Endopterygota</taxon>
        <taxon>Lepidoptera</taxon>
        <taxon>Glossata</taxon>
        <taxon>Ditrysia</taxon>
        <taxon>Noctuoidea</taxon>
        <taxon>Erebidae</taxon>
        <taxon>Arctiinae</taxon>
        <taxon>Arctia</taxon>
    </lineage>
</organism>
<evidence type="ECO:0000313" key="7">
    <source>
        <dbReference type="Proteomes" id="UP000494256"/>
    </source>
</evidence>
<dbReference type="Gene3D" id="1.20.1270.10">
    <property type="match status" value="1"/>
</dbReference>
<comment type="similarity">
    <text evidence="1 4">Belongs to the heat shock protein 70 family.</text>
</comment>
<dbReference type="OrthoDB" id="10250120at2759"/>
<keyword evidence="2 4" id="KW-0547">Nucleotide-binding</keyword>
<reference evidence="6 7" key="1">
    <citation type="submission" date="2020-04" db="EMBL/GenBank/DDBJ databases">
        <authorList>
            <person name="Wallbank WR R."/>
            <person name="Pardo Diaz C."/>
            <person name="Kozak K."/>
            <person name="Martin S."/>
            <person name="Jiggins C."/>
            <person name="Moest M."/>
            <person name="Warren A I."/>
            <person name="Byers J.R.P. K."/>
            <person name="Montejo-Kovacevich G."/>
            <person name="Yen C E."/>
        </authorList>
    </citation>
    <scope>NUCLEOTIDE SEQUENCE [LARGE SCALE GENOMIC DNA]</scope>
</reference>
<dbReference type="Gene3D" id="3.90.640.10">
    <property type="entry name" value="Actin, Chain A, domain 4"/>
    <property type="match status" value="1"/>
</dbReference>
<dbReference type="FunFam" id="3.90.640.10:FF:000134">
    <property type="entry name" value="Heat shock cognate 71 kDa protein"/>
    <property type="match status" value="1"/>
</dbReference>
<keyword evidence="3 4" id="KW-0067">ATP-binding</keyword>
<dbReference type="InterPro" id="IPR013126">
    <property type="entry name" value="Hsp_70_fam"/>
</dbReference>
<dbReference type="CDD" id="cd10233">
    <property type="entry name" value="ASKHA_NBD_HSP70_HSPA1"/>
    <property type="match status" value="1"/>
</dbReference>